<reference evidence="2" key="1">
    <citation type="thesis" date="2020" institute="ProQuest LLC" country="789 East Eisenhower Parkway, Ann Arbor, MI, USA">
        <title>Comparative Genomics and Chromosome Evolution.</title>
        <authorList>
            <person name="Mudd A.B."/>
        </authorList>
    </citation>
    <scope>NUCLEOTIDE SEQUENCE</scope>
    <source>
        <strain evidence="2">HN-11 Male</strain>
        <tissue evidence="2">Kidney and liver</tissue>
    </source>
</reference>
<dbReference type="AlphaFoldDB" id="A0A8J6B2S3"/>
<name>A0A8J6B2S3_ELECQ</name>
<evidence type="ECO:0000313" key="3">
    <source>
        <dbReference type="Proteomes" id="UP000770717"/>
    </source>
</evidence>
<dbReference type="Proteomes" id="UP000770717">
    <property type="component" value="Unassembled WGS sequence"/>
</dbReference>
<keyword evidence="1" id="KW-0472">Membrane</keyword>
<accession>A0A8J6B2S3</accession>
<protein>
    <submittedName>
        <fullName evidence="2">Uncharacterized protein</fullName>
    </submittedName>
</protein>
<keyword evidence="3" id="KW-1185">Reference proteome</keyword>
<comment type="caution">
    <text evidence="2">The sequence shown here is derived from an EMBL/GenBank/DDBJ whole genome shotgun (WGS) entry which is preliminary data.</text>
</comment>
<gene>
    <name evidence="2" type="ORF">GDO78_021818</name>
</gene>
<keyword evidence="1" id="KW-1133">Transmembrane helix</keyword>
<proteinExistence type="predicted"/>
<evidence type="ECO:0000256" key="1">
    <source>
        <dbReference type="SAM" id="Phobius"/>
    </source>
</evidence>
<feature type="transmembrane region" description="Helical" evidence="1">
    <location>
        <begin position="62"/>
        <end position="84"/>
    </location>
</feature>
<feature type="transmembrane region" description="Helical" evidence="1">
    <location>
        <begin position="7"/>
        <end position="31"/>
    </location>
</feature>
<dbReference type="PROSITE" id="PS51257">
    <property type="entry name" value="PROKAR_LIPOPROTEIN"/>
    <property type="match status" value="1"/>
</dbReference>
<evidence type="ECO:0000313" key="2">
    <source>
        <dbReference type="EMBL" id="KAG9460431.1"/>
    </source>
</evidence>
<sequence>MFNKSQILSMLGVIAMTVISCYIHVVIVHLACMTKQRQGFTARHNGLRWTTPINIKGKVNPIIIHSMAFNGFIYSSVCFTRLSIVGKKMQHVLF</sequence>
<organism evidence="2 3">
    <name type="scientific">Eleutherodactylus coqui</name>
    <name type="common">Puerto Rican coqui</name>
    <dbReference type="NCBI Taxonomy" id="57060"/>
    <lineage>
        <taxon>Eukaryota</taxon>
        <taxon>Metazoa</taxon>
        <taxon>Chordata</taxon>
        <taxon>Craniata</taxon>
        <taxon>Vertebrata</taxon>
        <taxon>Euteleostomi</taxon>
        <taxon>Amphibia</taxon>
        <taxon>Batrachia</taxon>
        <taxon>Anura</taxon>
        <taxon>Neobatrachia</taxon>
        <taxon>Hyloidea</taxon>
        <taxon>Eleutherodactylidae</taxon>
        <taxon>Eleutherodactylinae</taxon>
        <taxon>Eleutherodactylus</taxon>
        <taxon>Eleutherodactylus</taxon>
    </lineage>
</organism>
<dbReference type="EMBL" id="WNTK01069991">
    <property type="protein sequence ID" value="KAG9460431.1"/>
    <property type="molecule type" value="Genomic_DNA"/>
</dbReference>
<keyword evidence="1" id="KW-0812">Transmembrane</keyword>